<sequence length="39" mass="4482">MLFIHCKLFLSTLCFGRKVTAFLRELQSLFVGILNGMAY</sequence>
<protein>
    <submittedName>
        <fullName evidence="1">Uncharacterized protein</fullName>
    </submittedName>
</protein>
<proteinExistence type="predicted"/>
<reference evidence="1 2" key="1">
    <citation type="submission" date="2011-02" db="EMBL/GenBank/DDBJ databases">
        <authorList>
            <person name="Weinstock G."/>
            <person name="Sodergren E."/>
            <person name="Clifton S."/>
            <person name="Fulton L."/>
            <person name="Fulton B."/>
            <person name="Courtney L."/>
            <person name="Fronick C."/>
            <person name="Harrison M."/>
            <person name="Strong C."/>
            <person name="Farmer C."/>
            <person name="Delahaunty K."/>
            <person name="Markovic C."/>
            <person name="Hall O."/>
            <person name="Minx P."/>
            <person name="Tomlinson C."/>
            <person name="Mitreva M."/>
            <person name="Hou S."/>
            <person name="Chen J."/>
            <person name="Wollam A."/>
            <person name="Pepin K.H."/>
            <person name="Johnson M."/>
            <person name="Bhonagiri V."/>
            <person name="Zhang X."/>
            <person name="Suruliraj S."/>
            <person name="Warren W."/>
            <person name="Chinwalla A."/>
            <person name="Mardis E.R."/>
            <person name="Wilson R.K."/>
        </authorList>
    </citation>
    <scope>NUCLEOTIDE SEQUENCE [LARGE SCALE GENOMIC DNA]</scope>
    <source>
        <strain evidence="1 2">YIT 12056</strain>
    </source>
</reference>
<comment type="caution">
    <text evidence="1">The sequence shown here is derived from an EMBL/GenBank/DDBJ whole genome shotgun (WGS) entry which is preliminary data.</text>
</comment>
<organism evidence="1 2">
    <name type="scientific">Bacteroides clarus YIT 12056</name>
    <dbReference type="NCBI Taxonomy" id="762984"/>
    <lineage>
        <taxon>Bacteria</taxon>
        <taxon>Pseudomonadati</taxon>
        <taxon>Bacteroidota</taxon>
        <taxon>Bacteroidia</taxon>
        <taxon>Bacteroidales</taxon>
        <taxon>Bacteroidaceae</taxon>
        <taxon>Bacteroides</taxon>
    </lineage>
</organism>
<dbReference type="Proteomes" id="UP000010321">
    <property type="component" value="Unassembled WGS sequence"/>
</dbReference>
<gene>
    <name evidence="1" type="ORF">HMPREF9445_02589</name>
</gene>
<evidence type="ECO:0000313" key="2">
    <source>
        <dbReference type="Proteomes" id="UP000010321"/>
    </source>
</evidence>
<keyword evidence="2" id="KW-1185">Reference proteome</keyword>
<evidence type="ECO:0000313" key="1">
    <source>
        <dbReference type="EMBL" id="EGF50513.1"/>
    </source>
</evidence>
<accession>A0ABN0CLE7</accession>
<name>A0ABN0CLE7_9BACE</name>
<dbReference type="EMBL" id="AFBM01000029">
    <property type="protein sequence ID" value="EGF50513.1"/>
    <property type="molecule type" value="Genomic_DNA"/>
</dbReference>